<accession>A0AAV2DC30</accession>
<feature type="compositionally biased region" description="Basic and acidic residues" evidence="1">
    <location>
        <begin position="118"/>
        <end position="131"/>
    </location>
</feature>
<evidence type="ECO:0000313" key="3">
    <source>
        <dbReference type="Proteomes" id="UP001497516"/>
    </source>
</evidence>
<dbReference type="AlphaFoldDB" id="A0AAV2DC30"/>
<dbReference type="EMBL" id="OZ034815">
    <property type="protein sequence ID" value="CAL1370774.1"/>
    <property type="molecule type" value="Genomic_DNA"/>
</dbReference>
<sequence length="205" mass="23094">MEKFERTSSNSDFQPLPPPDLTLEDKVERACANYRLSSLKEKAEGEGAINDNSVEQDRLSPKSSLGEDELEGCIDDFHTLPESHFEDQVTSVEEQENPFYDLAWHLVLQTVFEDMNGKEKEEVKEEEVSIKEEEDLGCSQGEEIGEEGREVDEEGEGASGFQDEEMVKVDEASTSYKSYQCFQPDLDALLEKDPIAALCQAKDKP</sequence>
<evidence type="ECO:0000313" key="2">
    <source>
        <dbReference type="EMBL" id="CAL1370774.1"/>
    </source>
</evidence>
<organism evidence="2 3">
    <name type="scientific">Linum trigynum</name>
    <dbReference type="NCBI Taxonomy" id="586398"/>
    <lineage>
        <taxon>Eukaryota</taxon>
        <taxon>Viridiplantae</taxon>
        <taxon>Streptophyta</taxon>
        <taxon>Embryophyta</taxon>
        <taxon>Tracheophyta</taxon>
        <taxon>Spermatophyta</taxon>
        <taxon>Magnoliopsida</taxon>
        <taxon>eudicotyledons</taxon>
        <taxon>Gunneridae</taxon>
        <taxon>Pentapetalae</taxon>
        <taxon>rosids</taxon>
        <taxon>fabids</taxon>
        <taxon>Malpighiales</taxon>
        <taxon>Linaceae</taxon>
        <taxon>Linum</taxon>
    </lineage>
</organism>
<gene>
    <name evidence="2" type="ORF">LTRI10_LOCUS12874</name>
</gene>
<proteinExistence type="predicted"/>
<feature type="region of interest" description="Disordered" evidence="1">
    <location>
        <begin position="41"/>
        <end position="69"/>
    </location>
</feature>
<dbReference type="Proteomes" id="UP001497516">
    <property type="component" value="Chromosome 2"/>
</dbReference>
<feature type="region of interest" description="Disordered" evidence="1">
    <location>
        <begin position="1"/>
        <end position="24"/>
    </location>
</feature>
<feature type="region of interest" description="Disordered" evidence="1">
    <location>
        <begin position="118"/>
        <end position="166"/>
    </location>
</feature>
<name>A0AAV2DC30_9ROSI</name>
<protein>
    <submittedName>
        <fullName evidence="2">Uncharacterized protein</fullName>
    </submittedName>
</protein>
<evidence type="ECO:0000256" key="1">
    <source>
        <dbReference type="SAM" id="MobiDB-lite"/>
    </source>
</evidence>
<reference evidence="2 3" key="1">
    <citation type="submission" date="2024-04" db="EMBL/GenBank/DDBJ databases">
        <authorList>
            <person name="Fracassetti M."/>
        </authorList>
    </citation>
    <scope>NUCLEOTIDE SEQUENCE [LARGE SCALE GENOMIC DNA]</scope>
</reference>
<keyword evidence="3" id="KW-1185">Reference proteome</keyword>
<feature type="compositionally biased region" description="Acidic residues" evidence="1">
    <location>
        <begin position="143"/>
        <end position="156"/>
    </location>
</feature>